<organism evidence="1 2">
    <name type="scientific">Myroides odoratimimus</name>
    <dbReference type="NCBI Taxonomy" id="76832"/>
    <lineage>
        <taxon>Bacteria</taxon>
        <taxon>Pseudomonadati</taxon>
        <taxon>Bacteroidota</taxon>
        <taxon>Flavobacteriia</taxon>
        <taxon>Flavobacteriales</taxon>
        <taxon>Flavobacteriaceae</taxon>
        <taxon>Myroides</taxon>
    </lineage>
</organism>
<dbReference type="Pfam" id="PF07396">
    <property type="entry name" value="Porin_O_P"/>
    <property type="match status" value="1"/>
</dbReference>
<dbReference type="KEGG" id="mod:AS202_17640"/>
<dbReference type="InterPro" id="IPR010870">
    <property type="entry name" value="Porin_O/P"/>
</dbReference>
<dbReference type="EMBL" id="CP013690">
    <property type="protein sequence ID" value="ALU27860.1"/>
    <property type="molecule type" value="Genomic_DNA"/>
</dbReference>
<reference evidence="1 2" key="1">
    <citation type="journal article" date="2016" name="J. Zhejiang Univ. Sci. B">
        <title>Antibiotic resistance mechanisms of Myroides sp.</title>
        <authorList>
            <person name="Hu S."/>
            <person name="Yuan S."/>
            <person name="Qu H."/>
            <person name="Jiang T."/>
            <person name="Zhou Y."/>
            <person name="Wang M."/>
            <person name="Ming D."/>
        </authorList>
    </citation>
    <scope>NUCLEOTIDE SEQUENCE [LARGE SCALE GENOMIC DNA]</scope>
    <source>
        <strain evidence="1 2">PR63039</strain>
    </source>
</reference>
<dbReference type="AlphaFoldDB" id="A0AAI8G699"/>
<gene>
    <name evidence="1" type="ORF">AS202_17640</name>
</gene>
<evidence type="ECO:0000313" key="2">
    <source>
        <dbReference type="Proteomes" id="UP000069030"/>
    </source>
</evidence>
<sequence length="367" mass="42032">MNIKYTICAILLGTISVMAQDEKKEESTLLGVLTQQANPDAPKKVNTLEVYLDSKYENLTKTSGSGTSDSKFRLVQSRVYLKGNYNNKLTYSLRYRLNESVASNALEFAFLEYNIDDHWTVGMGKQFTAWGSTELSYNSADLYMFTNIIGSIELFSPGASVAYKVKGQSFKLQMVSQGEQFAAEDYKNKAYGGLFLWEGELFKKHLKTRYGYALFQHDAKKYYSWVTMGNRLTLNNFMAEVDWMYGFRNVGDAAFTDLNTGTKGIAYVKDNVTTASVKYKFHKVTPYVKVMYNYRKDLESNVSYALKGVSTAIEYNPFNDKAFKDLRLFAAYNFLNYDYKNYEVSKADKNEHQIAVGVRWMVPLFKL</sequence>
<accession>A0AAI8G699</accession>
<dbReference type="Proteomes" id="UP000069030">
    <property type="component" value="Chromosome"/>
</dbReference>
<protein>
    <recommendedName>
        <fullName evidence="3">Porin</fullName>
    </recommendedName>
</protein>
<dbReference type="RefSeq" id="WP_006258273.1">
    <property type="nucleotide sequence ID" value="NZ_CP013690.1"/>
</dbReference>
<name>A0AAI8G699_9FLAO</name>
<evidence type="ECO:0008006" key="3">
    <source>
        <dbReference type="Google" id="ProtNLM"/>
    </source>
</evidence>
<dbReference type="SUPFAM" id="SSF56935">
    <property type="entry name" value="Porins"/>
    <property type="match status" value="1"/>
</dbReference>
<proteinExistence type="predicted"/>
<evidence type="ECO:0000313" key="1">
    <source>
        <dbReference type="EMBL" id="ALU27860.1"/>
    </source>
</evidence>
<dbReference type="GeneID" id="66976442"/>